<proteinExistence type="predicted"/>
<feature type="non-terminal residue" evidence="1">
    <location>
        <position position="27"/>
    </location>
</feature>
<name>A0A3B0WFP5_9ZZZZ</name>
<gene>
    <name evidence="1" type="ORF">MNBD_GAMMA05-2539</name>
</gene>
<sequence>MKIKHLHFLGYIFLLSACGSSDTGTLV</sequence>
<dbReference type="EMBL" id="UOFE01000037">
    <property type="protein sequence ID" value="VAW54121.1"/>
    <property type="molecule type" value="Genomic_DNA"/>
</dbReference>
<evidence type="ECO:0000313" key="1">
    <source>
        <dbReference type="EMBL" id="VAW54121.1"/>
    </source>
</evidence>
<reference evidence="1" key="1">
    <citation type="submission" date="2018-06" db="EMBL/GenBank/DDBJ databases">
        <authorList>
            <person name="Zhirakovskaya E."/>
        </authorList>
    </citation>
    <scope>NUCLEOTIDE SEQUENCE</scope>
</reference>
<organism evidence="1">
    <name type="scientific">hydrothermal vent metagenome</name>
    <dbReference type="NCBI Taxonomy" id="652676"/>
    <lineage>
        <taxon>unclassified sequences</taxon>
        <taxon>metagenomes</taxon>
        <taxon>ecological metagenomes</taxon>
    </lineage>
</organism>
<protein>
    <submittedName>
        <fullName evidence="1">Uncharacterized protein</fullName>
    </submittedName>
</protein>
<dbReference type="AlphaFoldDB" id="A0A3B0WFP5"/>
<dbReference type="PROSITE" id="PS51257">
    <property type="entry name" value="PROKAR_LIPOPROTEIN"/>
    <property type="match status" value="1"/>
</dbReference>
<accession>A0A3B0WFP5</accession>